<dbReference type="SUPFAM" id="SSF81296">
    <property type="entry name" value="E set domains"/>
    <property type="match status" value="1"/>
</dbReference>
<evidence type="ECO:0000256" key="16">
    <source>
        <dbReference type="PIRSR" id="PIRSR006337-2"/>
    </source>
</evidence>
<dbReference type="AlphaFoldDB" id="Z9JYQ5"/>
<comment type="pathway">
    <text evidence="2 14">Glycan biosynthesis; trehalose biosynthesis.</text>
</comment>
<dbReference type="InterPro" id="IPR044901">
    <property type="entry name" value="Trehalose_TreZ_E-set_sf"/>
</dbReference>
<evidence type="ECO:0000256" key="5">
    <source>
        <dbReference type="ARBA" id="ARBA00015938"/>
    </source>
</evidence>
<evidence type="ECO:0000256" key="14">
    <source>
        <dbReference type="PIRNR" id="PIRNR006337"/>
    </source>
</evidence>
<protein>
    <recommendedName>
        <fullName evidence="5 13">Malto-oligosyltrehalose trehalohydrolase</fullName>
        <shortName evidence="14">MTHase</shortName>
        <ecNumber evidence="4 13">3.2.1.141</ecNumber>
    </recommendedName>
    <alternativeName>
        <fullName evidence="11 14">4-alpha-D-((1-&gt;4)-alpha-D-glucano)trehalose trehalohydrolase</fullName>
    </alternativeName>
    <alternativeName>
        <fullName evidence="10 14">Maltooligosyl trehalose trehalohydrolase</fullName>
    </alternativeName>
</protein>
<dbReference type="Proteomes" id="UP000023067">
    <property type="component" value="Unassembled WGS sequence"/>
</dbReference>
<evidence type="ECO:0000256" key="1">
    <source>
        <dbReference type="ARBA" id="ARBA00004496"/>
    </source>
</evidence>
<dbReference type="SMART" id="SM00642">
    <property type="entry name" value="Aamy"/>
    <property type="match status" value="1"/>
</dbReference>
<evidence type="ECO:0000256" key="17">
    <source>
        <dbReference type="PIRSR" id="PIRSR006337-3"/>
    </source>
</evidence>
<organism evidence="19 20">
    <name type="scientific">Brachybacterium phenoliresistens</name>
    <dbReference type="NCBI Taxonomy" id="396014"/>
    <lineage>
        <taxon>Bacteria</taxon>
        <taxon>Bacillati</taxon>
        <taxon>Actinomycetota</taxon>
        <taxon>Actinomycetes</taxon>
        <taxon>Micrococcales</taxon>
        <taxon>Dermabacteraceae</taxon>
        <taxon>Brachybacterium</taxon>
    </lineage>
</organism>
<evidence type="ECO:0000256" key="9">
    <source>
        <dbReference type="ARBA" id="ARBA00023295"/>
    </source>
</evidence>
<dbReference type="EC" id="3.2.1.141" evidence="4 13"/>
<feature type="site" description="Transition state stabilizer" evidence="17">
    <location>
        <position position="411"/>
    </location>
</feature>
<gene>
    <name evidence="19" type="ORF">BF93_07980</name>
</gene>
<dbReference type="InterPro" id="IPR013783">
    <property type="entry name" value="Ig-like_fold"/>
</dbReference>
<dbReference type="EMBL" id="JDYK01000002">
    <property type="protein sequence ID" value="EWS82941.1"/>
    <property type="molecule type" value="Genomic_DNA"/>
</dbReference>
<evidence type="ECO:0000256" key="2">
    <source>
        <dbReference type="ARBA" id="ARBA00005199"/>
    </source>
</evidence>
<keyword evidence="20" id="KW-1185">Reference proteome</keyword>
<dbReference type="eggNOG" id="COG0296">
    <property type="taxonomic scope" value="Bacteria"/>
</dbReference>
<dbReference type="NCBIfam" id="TIGR02402">
    <property type="entry name" value="trehalose_TreZ"/>
    <property type="match status" value="1"/>
</dbReference>
<evidence type="ECO:0000256" key="13">
    <source>
        <dbReference type="NCBIfam" id="TIGR02402"/>
    </source>
</evidence>
<evidence type="ECO:0000256" key="11">
    <source>
        <dbReference type="ARBA" id="ARBA00033284"/>
    </source>
</evidence>
<comment type="subcellular location">
    <subcellularLocation>
        <location evidence="1 15">Cytoplasm</location>
    </subcellularLocation>
</comment>
<evidence type="ECO:0000259" key="18">
    <source>
        <dbReference type="SMART" id="SM00642"/>
    </source>
</evidence>
<dbReference type="PIRSF" id="PIRSF006337">
    <property type="entry name" value="Trehalose_TreZ"/>
    <property type="match status" value="1"/>
</dbReference>
<proteinExistence type="inferred from homology"/>
<dbReference type="Gene3D" id="1.10.10.760">
    <property type="entry name" value="E-set domains of sugar-utilizing enzymes"/>
    <property type="match status" value="1"/>
</dbReference>
<comment type="caution">
    <text evidence="19">The sequence shown here is derived from an EMBL/GenBank/DDBJ whole genome shotgun (WGS) entry which is preliminary data.</text>
</comment>
<evidence type="ECO:0000256" key="8">
    <source>
        <dbReference type="ARBA" id="ARBA00023277"/>
    </source>
</evidence>
<dbReference type="PANTHER" id="PTHR43651:SF11">
    <property type="entry name" value="MALTO-OLIGOSYLTREHALOSE TREHALOHYDROLASE"/>
    <property type="match status" value="1"/>
</dbReference>
<keyword evidence="8" id="KW-0119">Carbohydrate metabolism</keyword>
<dbReference type="GO" id="GO:0005992">
    <property type="term" value="P:trehalose biosynthetic process"/>
    <property type="evidence" value="ECO:0007669"/>
    <property type="project" value="UniProtKB-UniRule"/>
</dbReference>
<comment type="catalytic activity">
    <reaction evidence="12 14">
        <text>hydrolysis of (1-&gt;4)-alpha-D-glucosidic linkage in 4-alpha-D-[(1-&gt;4)-alpha-D-glucanosyl]n trehalose to yield trehalose and (1-&gt;4)-alpha-D-glucan.</text>
        <dbReference type="EC" id="3.2.1.141"/>
    </reaction>
</comment>
<sequence length="640" mass="68964">MSRGTGAGRPQSAAPAPRRYDRCAVWAPAASAVDVRLDGQVHALEPGDDGWWALPGVTLRPGSRCSFRLHGTAQDDPAEETWLPDPRSLLQERGVHEESTVVDPALLEREEGWGGIDLRGAVIYEMHVGTFTAGPEGRGGTFDSAIERLDELVDLGVQALEIMPVASFPGRRGWGYDGVGLYAVHEAYGGPAAMARFVAAAHRRGLGVILDVVHNHLGPAGNYLSRFGPYFTDAHHTPWGWAVNLDGPGSDQVRAFLLGSVRQWLVDMQLDGLRLDAVHELHDDSPRHLLAELSEAVAALSEETGRPLALIAESDRNDPRTVTPAAAGGLGMDMQWADDIHHGVHAWATGERQGYYADFGSGEVLRRVLTRAFEHAGTYSSFREQVWGAPVDPASPHYDAHSFVAFLQDHDQVGNRAAGDRIHASLSPAEHAAAIAPILLGPFTPMLFQGEEWAASTPFAYFTDHEPELGRLVTQGRTEEFGRMGWAEDVPDPQALSTFTGSILRWDEAGTGEHARIRDWYRTLIALRRSEPILQVADLRRSRCEVLGEDTVLLRRGGGRRPVSEEGARAGAGAASEAAMIEVLVHRGAGRAELPASSAARARLLASSAAVLSGRAADDAPLHLEGPGALVVRLTPPARG</sequence>
<dbReference type="STRING" id="396014.BF93_07980"/>
<feature type="active site" description="Proton donor" evidence="15">
    <location>
        <position position="313"/>
    </location>
</feature>
<dbReference type="SUPFAM" id="SSF51445">
    <property type="entry name" value="(Trans)glycosidases"/>
    <property type="match status" value="1"/>
</dbReference>
<dbReference type="Pfam" id="PF00128">
    <property type="entry name" value="Alpha-amylase"/>
    <property type="match status" value="1"/>
</dbReference>
<evidence type="ECO:0000256" key="10">
    <source>
        <dbReference type="ARBA" id="ARBA00032057"/>
    </source>
</evidence>
<evidence type="ECO:0000313" key="20">
    <source>
        <dbReference type="Proteomes" id="UP000023067"/>
    </source>
</evidence>
<reference evidence="19 20" key="1">
    <citation type="submission" date="2014-02" db="EMBL/GenBank/DDBJ databases">
        <title>Genome sequence of Brachybacterium phenoliresistens strain W13A50.</title>
        <authorList>
            <person name="Wang X."/>
        </authorList>
    </citation>
    <scope>NUCLEOTIDE SEQUENCE [LARGE SCALE GENOMIC DNA]</scope>
    <source>
        <strain evidence="19 20">W13A50</strain>
    </source>
</reference>
<dbReference type="CDD" id="cd11325">
    <property type="entry name" value="AmyAc_GTHase"/>
    <property type="match status" value="1"/>
</dbReference>
<evidence type="ECO:0000256" key="6">
    <source>
        <dbReference type="ARBA" id="ARBA00022490"/>
    </source>
</evidence>
<keyword evidence="7 14" id="KW-0378">Hydrolase</keyword>
<evidence type="ECO:0000256" key="15">
    <source>
        <dbReference type="PIRSR" id="PIRSR006337-1"/>
    </source>
</evidence>
<keyword evidence="9 14" id="KW-0326">Glycosidase</keyword>
<evidence type="ECO:0000256" key="7">
    <source>
        <dbReference type="ARBA" id="ARBA00022801"/>
    </source>
</evidence>
<accession>Z9JYQ5</accession>
<evidence type="ECO:0000256" key="12">
    <source>
        <dbReference type="ARBA" id="ARBA00034013"/>
    </source>
</evidence>
<dbReference type="Gene3D" id="2.60.40.10">
    <property type="entry name" value="Immunoglobulins"/>
    <property type="match status" value="1"/>
</dbReference>
<dbReference type="GO" id="GO:0033942">
    <property type="term" value="F:4-alpha-D-(1-&gt;4)-alpha-D-glucanotrehalose trehalohydrolase activity"/>
    <property type="evidence" value="ECO:0007669"/>
    <property type="project" value="UniProtKB-EC"/>
</dbReference>
<evidence type="ECO:0000256" key="3">
    <source>
        <dbReference type="ARBA" id="ARBA00008061"/>
    </source>
</evidence>
<dbReference type="InterPro" id="IPR017853">
    <property type="entry name" value="GH"/>
</dbReference>
<keyword evidence="6" id="KW-0963">Cytoplasm</keyword>
<feature type="domain" description="Glycosyl hydrolase family 13 catalytic" evidence="18">
    <location>
        <begin position="125"/>
        <end position="503"/>
    </location>
</feature>
<feature type="binding site" evidence="16">
    <location>
        <begin position="274"/>
        <end position="279"/>
    </location>
    <ligand>
        <name>substrate</name>
    </ligand>
</feature>
<dbReference type="InterPro" id="IPR012768">
    <property type="entry name" value="Trehalose_TreZ"/>
</dbReference>
<dbReference type="PATRIC" id="fig|396014.3.peg.583"/>
<dbReference type="UniPathway" id="UPA00299"/>
<dbReference type="PANTHER" id="PTHR43651">
    <property type="entry name" value="1,4-ALPHA-GLUCAN-BRANCHING ENZYME"/>
    <property type="match status" value="1"/>
</dbReference>
<dbReference type="HOGENOM" id="CLU_020726_2_0_11"/>
<dbReference type="RefSeq" id="WP_051486439.1">
    <property type="nucleotide sequence ID" value="NZ_KK069988.1"/>
</dbReference>
<feature type="active site" description="Nucleophile" evidence="15">
    <location>
        <position position="276"/>
    </location>
</feature>
<dbReference type="InterPro" id="IPR014756">
    <property type="entry name" value="Ig_E-set"/>
</dbReference>
<comment type="similarity">
    <text evidence="3 14">Belongs to the glycosyl hydrolase 13 family.</text>
</comment>
<evidence type="ECO:0000313" key="19">
    <source>
        <dbReference type="EMBL" id="EWS82941.1"/>
    </source>
</evidence>
<feature type="binding site" evidence="16">
    <location>
        <begin position="410"/>
        <end position="415"/>
    </location>
    <ligand>
        <name>substrate</name>
    </ligand>
</feature>
<name>Z9JYQ5_9MICO</name>
<feature type="binding site" evidence="16">
    <location>
        <begin position="338"/>
        <end position="342"/>
    </location>
    <ligand>
        <name>substrate</name>
    </ligand>
</feature>
<evidence type="ECO:0000256" key="4">
    <source>
        <dbReference type="ARBA" id="ARBA00012268"/>
    </source>
</evidence>
<dbReference type="InterPro" id="IPR006047">
    <property type="entry name" value="GH13_cat_dom"/>
</dbReference>
<dbReference type="Gene3D" id="3.20.20.80">
    <property type="entry name" value="Glycosidases"/>
    <property type="match status" value="1"/>
</dbReference>
<dbReference type="GO" id="GO:0005737">
    <property type="term" value="C:cytoplasm"/>
    <property type="evidence" value="ECO:0007669"/>
    <property type="project" value="UniProtKB-SubCell"/>
</dbReference>
<dbReference type="OrthoDB" id="9800174at2"/>